<gene>
    <name evidence="1" type="ORF">SI7747_11014921</name>
</gene>
<dbReference type="EMBL" id="LR743598">
    <property type="protein sequence ID" value="CAA2629283.1"/>
    <property type="molecule type" value="Genomic_DNA"/>
</dbReference>
<organism evidence="1">
    <name type="scientific">Spirodela intermedia</name>
    <name type="common">Intermediate duckweed</name>
    <dbReference type="NCBI Taxonomy" id="51605"/>
    <lineage>
        <taxon>Eukaryota</taxon>
        <taxon>Viridiplantae</taxon>
        <taxon>Streptophyta</taxon>
        <taxon>Embryophyta</taxon>
        <taxon>Tracheophyta</taxon>
        <taxon>Spermatophyta</taxon>
        <taxon>Magnoliopsida</taxon>
        <taxon>Liliopsida</taxon>
        <taxon>Araceae</taxon>
        <taxon>Lemnoideae</taxon>
        <taxon>Spirodela</taxon>
    </lineage>
</organism>
<accession>A0A7I8JEH5</accession>
<dbReference type="EMBL" id="CACRZD030000011">
    <property type="protein sequence ID" value="CAA6668527.1"/>
    <property type="molecule type" value="Genomic_DNA"/>
</dbReference>
<reference evidence="1 2" key="1">
    <citation type="submission" date="2019-12" db="EMBL/GenBank/DDBJ databases">
        <authorList>
            <person name="Scholz U."/>
            <person name="Mascher M."/>
            <person name="Fiebig A."/>
        </authorList>
    </citation>
    <scope>NUCLEOTIDE SEQUENCE</scope>
</reference>
<protein>
    <submittedName>
        <fullName evidence="1">Uncharacterized protein</fullName>
    </submittedName>
</protein>
<dbReference type="AlphaFoldDB" id="A0A7I8JEH5"/>
<sequence>MGCVSLSLSAADEVASLPPLPGEDGRQVLHFPPPHQELEDVRILLGRVDPQPLGDRREVLKQVVVAPIVHQMRGHGDLLLHHLLHYLRVRGLMAFLVRRDGAAYLRQLQVSALLGQPRGVTVGNEGRSLLERGVDEPQVLNCLLDLPHVHPPRKVQVFVQKVAVPVLFGRPRPRPDGPRSEARTGLIPNAVEGVEHRLIRRRASSSSGSSLARSLSSATCSWKPSEEDSGRKSWGCQFFSTDLRYGRMLSSAQPSNDLNISIFWGGMEWVTCTCTS</sequence>
<evidence type="ECO:0000313" key="1">
    <source>
        <dbReference type="EMBL" id="CAA2629283.1"/>
    </source>
</evidence>
<name>A0A7I8JEH5_SPIIN</name>
<keyword evidence="2" id="KW-1185">Reference proteome</keyword>
<dbReference type="Proteomes" id="UP001189122">
    <property type="component" value="Unassembled WGS sequence"/>
</dbReference>
<proteinExistence type="predicted"/>
<evidence type="ECO:0000313" key="2">
    <source>
        <dbReference type="Proteomes" id="UP001189122"/>
    </source>
</evidence>